<accession>A0A4Y2PQL4</accession>
<organism evidence="1 2">
    <name type="scientific">Araneus ventricosus</name>
    <name type="common">Orbweaver spider</name>
    <name type="synonym">Epeira ventricosa</name>
    <dbReference type="NCBI Taxonomy" id="182803"/>
    <lineage>
        <taxon>Eukaryota</taxon>
        <taxon>Metazoa</taxon>
        <taxon>Ecdysozoa</taxon>
        <taxon>Arthropoda</taxon>
        <taxon>Chelicerata</taxon>
        <taxon>Arachnida</taxon>
        <taxon>Araneae</taxon>
        <taxon>Araneomorphae</taxon>
        <taxon>Entelegynae</taxon>
        <taxon>Araneoidea</taxon>
        <taxon>Araneidae</taxon>
        <taxon>Araneus</taxon>
    </lineage>
</organism>
<dbReference type="AlphaFoldDB" id="A0A4Y2PQL4"/>
<reference evidence="1 2" key="1">
    <citation type="journal article" date="2019" name="Sci. Rep.">
        <title>Orb-weaving spider Araneus ventricosus genome elucidates the spidroin gene catalogue.</title>
        <authorList>
            <person name="Kono N."/>
            <person name="Nakamura H."/>
            <person name="Ohtoshi R."/>
            <person name="Moran D.A.P."/>
            <person name="Shinohara A."/>
            <person name="Yoshida Y."/>
            <person name="Fujiwara M."/>
            <person name="Mori M."/>
            <person name="Tomita M."/>
            <person name="Arakawa K."/>
        </authorList>
    </citation>
    <scope>NUCLEOTIDE SEQUENCE [LARGE SCALE GENOMIC DNA]</scope>
</reference>
<keyword evidence="2" id="KW-1185">Reference proteome</keyword>
<name>A0A4Y2PQL4_ARAVE</name>
<sequence length="108" mass="12123">MDCISDRFSVLEPSNLIKTSETELSKFVQSLFSIYYELSADDILTEIPRLRRFLKAAKVPKQESLGWPSLRFLRVCSGTPGWAGDVTFPHVNGRKSDVSSKLELLNSG</sequence>
<comment type="caution">
    <text evidence="1">The sequence shown here is derived from an EMBL/GenBank/DDBJ whole genome shotgun (WGS) entry which is preliminary data.</text>
</comment>
<dbReference type="EMBL" id="BGPR01011694">
    <property type="protein sequence ID" value="GBN52527.1"/>
    <property type="molecule type" value="Genomic_DNA"/>
</dbReference>
<proteinExistence type="predicted"/>
<dbReference type="Proteomes" id="UP000499080">
    <property type="component" value="Unassembled WGS sequence"/>
</dbReference>
<evidence type="ECO:0000313" key="1">
    <source>
        <dbReference type="EMBL" id="GBN52527.1"/>
    </source>
</evidence>
<gene>
    <name evidence="1" type="ORF">AVEN_244583_1</name>
</gene>
<protein>
    <submittedName>
        <fullName evidence="1">Uncharacterized protein</fullName>
    </submittedName>
</protein>
<evidence type="ECO:0000313" key="2">
    <source>
        <dbReference type="Proteomes" id="UP000499080"/>
    </source>
</evidence>